<dbReference type="GeneID" id="30001731"/>
<keyword evidence="2" id="KW-0934">Plastid</keyword>
<evidence type="ECO:0000313" key="1">
    <source>
        <dbReference type="EMBL" id="SCW21123.1"/>
    </source>
</evidence>
<dbReference type="AlphaFoldDB" id="A0A1G4NZ73"/>
<evidence type="ECO:0000313" key="2">
    <source>
        <dbReference type="EMBL" id="SCW23983.1"/>
    </source>
</evidence>
<sequence length="371" mass="44074">MTIVIHDIQDENWIIRQTTIKTRQKYLFYLQRKIYQASKECNNQLVHSLQKLLISLKSIRTLAQDILSSQKSQSRGKNRELIRLNQNDIDEVLIMWCLEAEWHAKIKECYISRSNISAKLKLSLHLVLNPFSLQNIDNIYLIKKLQSIKWINDRVKCYLLKNLFVQERLQGPIKYKNTLKYNLVNLLYSIMFLGMEWTYYQQQLYCRIKKKVIAELLHSNIYIFNYNVKQDIINKLTVKSFLYNLGILNNYSIDVNNNNNLQKNINLVKFNQANSSVRELILSIKSAMYNKDYLGRYRISPKNCYDSTLSYIYKIFISWSSYYKSIARNTDYISLFYIINEIITVWIKKSNQSLNCNIIGKIESKLCASNY</sequence>
<accession>A0A1G4NZ73</accession>
<reference evidence="2" key="2">
    <citation type="submission" date="2016-10" db="EMBL/GenBank/DDBJ databases">
        <title>Chloroplast genomes as a tool to resolve red algal phylogenies: a case study in the Nemaliales.</title>
        <authorList>
            <person name="Costa J.F."/>
            <person name="Lin S.M."/>
            <person name="Macaya E.C."/>
            <person name="Fernandez-Garcia C."/>
            <person name="Verbruggen H."/>
        </authorList>
    </citation>
    <scope>NUCLEOTIDE SEQUENCE</scope>
    <source>
        <strain evidence="2">J.0165</strain>
    </source>
</reference>
<dbReference type="EMBL" id="LT622876">
    <property type="protein sequence ID" value="SCW23983.1"/>
    <property type="molecule type" value="Genomic_DNA"/>
</dbReference>
<dbReference type="EMBL" id="LT622862">
    <property type="protein sequence ID" value="SCW21123.1"/>
    <property type="molecule type" value="Genomic_DNA"/>
</dbReference>
<reference evidence="1" key="1">
    <citation type="submission" date="2016-08" db="EMBL/GenBank/DDBJ databases">
        <authorList>
            <person name="Seilhamer J.J."/>
        </authorList>
    </citation>
    <scope>NUCLEOTIDE SEQUENCE</scope>
    <source>
        <strain evidence="1">J.0165</strain>
    </source>
</reference>
<proteinExistence type="predicted"/>
<name>A0A1G4NZ73_9FLOR</name>
<keyword evidence="2" id="KW-0150">Chloroplast</keyword>
<geneLocation type="chloroplast" evidence="2"/>
<reference evidence="2" key="3">
    <citation type="submission" date="2016-10" db="EMBL/GenBank/DDBJ databases">
        <authorList>
            <person name="de Groot N.N."/>
        </authorList>
    </citation>
    <scope>NUCLEOTIDE SEQUENCE</scope>
    <source>
        <strain evidence="2">J.0165</strain>
    </source>
</reference>
<dbReference type="RefSeq" id="YP_009312869.1">
    <property type="nucleotide sequence ID" value="NC_031654.1"/>
</dbReference>
<gene>
    <name evidence="2" type="primary">ORF_3</name>
    <name evidence="1" type="ORF">BQ776_100</name>
    <name evidence="2" type="ORF">J0165_100</name>
</gene>
<evidence type="ECO:0008006" key="3">
    <source>
        <dbReference type="Google" id="ProtNLM"/>
    </source>
</evidence>
<protein>
    <recommendedName>
        <fullName evidence="3">Reverse transcriptase N-terminal domain-containing protein</fullName>
    </recommendedName>
</protein>
<organism evidence="2">
    <name type="scientific">Helminthora furcellata</name>
    <dbReference type="NCBI Taxonomy" id="1884666"/>
    <lineage>
        <taxon>Eukaryota</taxon>
        <taxon>Rhodophyta</taxon>
        <taxon>Florideophyceae</taxon>
        <taxon>Nemaliophycidae</taxon>
        <taxon>Nemaliales</taxon>
        <taxon>Liagoraceae</taxon>
        <taxon>Helminthora</taxon>
    </lineage>
</organism>